<dbReference type="AlphaFoldDB" id="A0A6A6NX17"/>
<dbReference type="GO" id="GO:0006896">
    <property type="term" value="P:Golgi to vacuole transport"/>
    <property type="evidence" value="ECO:0007669"/>
    <property type="project" value="TreeGrafter"/>
</dbReference>
<comment type="similarity">
    <text evidence="2">Belongs to the VPS52 family.</text>
</comment>
<protein>
    <submittedName>
        <fullName evidence="9">Sac2 family-domain-containing protein</fullName>
    </submittedName>
</protein>
<dbReference type="GO" id="GO:0032456">
    <property type="term" value="P:endocytic recycling"/>
    <property type="evidence" value="ECO:0007669"/>
    <property type="project" value="TreeGrafter"/>
</dbReference>
<keyword evidence="10" id="KW-1185">Reference proteome</keyword>
<dbReference type="GO" id="GO:0015031">
    <property type="term" value="P:protein transport"/>
    <property type="evidence" value="ECO:0007669"/>
    <property type="project" value="UniProtKB-KW"/>
</dbReference>
<dbReference type="Pfam" id="PF20655">
    <property type="entry name" value="Vps52_C"/>
    <property type="match status" value="1"/>
</dbReference>
<feature type="domain" description="Vps52 coiled-coil" evidence="7">
    <location>
        <begin position="177"/>
        <end position="349"/>
    </location>
</feature>
<evidence type="ECO:0000259" key="7">
    <source>
        <dbReference type="Pfam" id="PF04129"/>
    </source>
</evidence>
<keyword evidence="5" id="KW-0333">Golgi apparatus</keyword>
<sequence length="763" mass="80517">MWLDRFTPSSSQASPAATPRSFSPAPRRGPYLAPDANATTSASRGAAPQRPSFGPRSSSLSLVSNNSSTTSLPGAAAGRQSISGGPSQRRPAAAGGEAVGVPDPVAVLEGIMGRPPRGKKEGGGEKIERPERLVEEIDFKGLSLTEFVDTEGKDGKAAAPKARDVHRYSVQSVEEYDKEKDKFEDLHKSILACDDVLKSVETYLTGFQADLGAVSAEIETLQTRSSALNTKLENRKVVEKLLGPAVEDVGVAPAVVYKIAEGPIDDSWPVALLELEKKVKAIEAKEKERNEIKAIDDLKPLLENLTNKAIERIRDFLIAQIKALRSPNINAQIIQQTGFLKYKDLFAFLARRHPQLAGEIAQAYANTMRWYYAAHFVRYQKALDKLRIHHIDRHDAIANFDESGRRLAGGGGSSGASGSGAAGLLGLGGGGAFGGLGGSGGVAGGGHTGGTPHDAFVLGRRINVLRDPPTAALTAYVADEDTSAHYLEVPFQSFNLALIDNASFEYTFLSSFFSPLYPSASALGRLFTSIFDPAFALGKALTARLTAEPPHSPPQDALGFLLAIRINQRLQFALQRRRVPAADAYTNATNLLLWPRFSQVLDLHVDSVRRAAAALPARPPGVGSAAAALVGAAAPGSSTGGGAGGDPAASTAPLPLTQRFAHFAASVLTVAAESAGAAGGGGGGGGGGEEEEEPVGRGLARLRDEVERYLNRVAAGMRDRRKRDRFLANNYALVGTILEGVPGRTAGEWRVWCEGVRGAAEGG</sequence>
<evidence type="ECO:0000256" key="2">
    <source>
        <dbReference type="ARBA" id="ARBA00008180"/>
    </source>
</evidence>
<dbReference type="InterPro" id="IPR007258">
    <property type="entry name" value="Vps52"/>
</dbReference>
<evidence type="ECO:0000256" key="6">
    <source>
        <dbReference type="SAM" id="MobiDB-lite"/>
    </source>
</evidence>
<feature type="domain" description="Vps52 C-terminal" evidence="8">
    <location>
        <begin position="455"/>
        <end position="742"/>
    </location>
</feature>
<dbReference type="OrthoDB" id="19482at2759"/>
<accession>A0A6A6NX17</accession>
<evidence type="ECO:0000256" key="5">
    <source>
        <dbReference type="ARBA" id="ARBA00023034"/>
    </source>
</evidence>
<evidence type="ECO:0000256" key="3">
    <source>
        <dbReference type="ARBA" id="ARBA00022448"/>
    </source>
</evidence>
<dbReference type="EMBL" id="MU001684">
    <property type="protein sequence ID" value="KAF2456108.1"/>
    <property type="molecule type" value="Genomic_DNA"/>
</dbReference>
<gene>
    <name evidence="9" type="ORF">BDY21DRAFT_372738</name>
</gene>
<feature type="compositionally biased region" description="Gly residues" evidence="6">
    <location>
        <begin position="677"/>
        <end position="687"/>
    </location>
</feature>
<organism evidence="9 10">
    <name type="scientific">Lineolata rhizophorae</name>
    <dbReference type="NCBI Taxonomy" id="578093"/>
    <lineage>
        <taxon>Eukaryota</taxon>
        <taxon>Fungi</taxon>
        <taxon>Dikarya</taxon>
        <taxon>Ascomycota</taxon>
        <taxon>Pezizomycotina</taxon>
        <taxon>Dothideomycetes</taxon>
        <taxon>Dothideomycetes incertae sedis</taxon>
        <taxon>Lineolatales</taxon>
        <taxon>Lineolataceae</taxon>
        <taxon>Lineolata</taxon>
    </lineage>
</organism>
<feature type="compositionally biased region" description="Low complexity" evidence="6">
    <location>
        <begin position="91"/>
        <end position="101"/>
    </location>
</feature>
<feature type="region of interest" description="Disordered" evidence="6">
    <location>
        <begin position="1"/>
        <end position="101"/>
    </location>
</feature>
<dbReference type="Pfam" id="PF04129">
    <property type="entry name" value="Vps52_CC"/>
    <property type="match status" value="1"/>
</dbReference>
<dbReference type="PANTHER" id="PTHR14190">
    <property type="entry name" value="SUPPRESSOR OF ACTIN MUTATIONS 2/VACUOLAR PROTEIN SORTING 52"/>
    <property type="match status" value="1"/>
</dbReference>
<dbReference type="GO" id="GO:0005829">
    <property type="term" value="C:cytosol"/>
    <property type="evidence" value="ECO:0007669"/>
    <property type="project" value="GOC"/>
</dbReference>
<reference evidence="9" key="1">
    <citation type="journal article" date="2020" name="Stud. Mycol.">
        <title>101 Dothideomycetes genomes: a test case for predicting lifestyles and emergence of pathogens.</title>
        <authorList>
            <person name="Haridas S."/>
            <person name="Albert R."/>
            <person name="Binder M."/>
            <person name="Bloem J."/>
            <person name="Labutti K."/>
            <person name="Salamov A."/>
            <person name="Andreopoulos B."/>
            <person name="Baker S."/>
            <person name="Barry K."/>
            <person name="Bills G."/>
            <person name="Bluhm B."/>
            <person name="Cannon C."/>
            <person name="Castanera R."/>
            <person name="Culley D."/>
            <person name="Daum C."/>
            <person name="Ezra D."/>
            <person name="Gonzalez J."/>
            <person name="Henrissat B."/>
            <person name="Kuo A."/>
            <person name="Liang C."/>
            <person name="Lipzen A."/>
            <person name="Lutzoni F."/>
            <person name="Magnuson J."/>
            <person name="Mondo S."/>
            <person name="Nolan M."/>
            <person name="Ohm R."/>
            <person name="Pangilinan J."/>
            <person name="Park H.-J."/>
            <person name="Ramirez L."/>
            <person name="Alfaro M."/>
            <person name="Sun H."/>
            <person name="Tritt A."/>
            <person name="Yoshinaga Y."/>
            <person name="Zwiers L.-H."/>
            <person name="Turgeon B."/>
            <person name="Goodwin S."/>
            <person name="Spatafora J."/>
            <person name="Crous P."/>
            <person name="Grigoriev I."/>
        </authorList>
    </citation>
    <scope>NUCLEOTIDE SEQUENCE</scope>
    <source>
        <strain evidence="9">ATCC 16933</strain>
    </source>
</reference>
<feature type="compositionally biased region" description="Low complexity" evidence="6">
    <location>
        <begin position="57"/>
        <end position="72"/>
    </location>
</feature>
<comment type="subcellular location">
    <subcellularLocation>
        <location evidence="1">Golgi apparatus</location>
        <location evidence="1">trans-Golgi network</location>
    </subcellularLocation>
</comment>
<dbReference type="GO" id="GO:0019905">
    <property type="term" value="F:syntaxin binding"/>
    <property type="evidence" value="ECO:0007669"/>
    <property type="project" value="TreeGrafter"/>
</dbReference>
<dbReference type="InterPro" id="IPR048361">
    <property type="entry name" value="Vps52_C"/>
</dbReference>
<dbReference type="InterPro" id="IPR048319">
    <property type="entry name" value="Vps52_CC"/>
</dbReference>
<evidence type="ECO:0000256" key="4">
    <source>
        <dbReference type="ARBA" id="ARBA00022927"/>
    </source>
</evidence>
<dbReference type="GO" id="GO:0042147">
    <property type="term" value="P:retrograde transport, endosome to Golgi"/>
    <property type="evidence" value="ECO:0007669"/>
    <property type="project" value="TreeGrafter"/>
</dbReference>
<evidence type="ECO:0000313" key="9">
    <source>
        <dbReference type="EMBL" id="KAF2456108.1"/>
    </source>
</evidence>
<dbReference type="PANTHER" id="PTHR14190:SF7">
    <property type="entry name" value="VACUOLAR PROTEIN SORTING-ASSOCIATED PROTEIN 52 HOMOLOG"/>
    <property type="match status" value="1"/>
</dbReference>
<name>A0A6A6NX17_9PEZI</name>
<evidence type="ECO:0000259" key="8">
    <source>
        <dbReference type="Pfam" id="PF20655"/>
    </source>
</evidence>
<proteinExistence type="inferred from homology"/>
<feature type="region of interest" description="Disordered" evidence="6">
    <location>
        <begin position="676"/>
        <end position="698"/>
    </location>
</feature>
<dbReference type="GO" id="GO:0000938">
    <property type="term" value="C:GARP complex"/>
    <property type="evidence" value="ECO:0007669"/>
    <property type="project" value="TreeGrafter"/>
</dbReference>
<keyword evidence="3" id="KW-0813">Transport</keyword>
<evidence type="ECO:0000256" key="1">
    <source>
        <dbReference type="ARBA" id="ARBA00004601"/>
    </source>
</evidence>
<keyword evidence="4" id="KW-0653">Protein transport</keyword>
<feature type="compositionally biased region" description="Low complexity" evidence="6">
    <location>
        <begin position="8"/>
        <end position="21"/>
    </location>
</feature>
<evidence type="ECO:0000313" key="10">
    <source>
        <dbReference type="Proteomes" id="UP000799766"/>
    </source>
</evidence>
<dbReference type="Proteomes" id="UP000799766">
    <property type="component" value="Unassembled WGS sequence"/>
</dbReference>